<dbReference type="EMBL" id="QCXQ01000002">
    <property type="protein sequence ID" value="PWG00006.1"/>
    <property type="molecule type" value="Genomic_DNA"/>
</dbReference>
<dbReference type="RefSeq" id="WP_109249954.1">
    <property type="nucleotide sequence ID" value="NZ_QCXQ01000002.1"/>
</dbReference>
<sequence length="142" mass="16240">MKDQLELGDDEFSNMLLVLDQPVTEANHKDYKFENEEMQEIADDVWAMPAYMTPDDDFSMFFIFTKIMSGETVVAFSEGELVGTDFQLSEPMPTGEGLNRLNEEQPDRAKAVLHFLNQISKADEGSWRMISDEDLEDADDEN</sequence>
<dbReference type="AlphaFoldDB" id="A0A2V1N0V3"/>
<proteinExistence type="predicted"/>
<comment type="caution">
    <text evidence="1">The sequence shown here is derived from an EMBL/GenBank/DDBJ whole genome shotgun (WGS) entry which is preliminary data.</text>
</comment>
<keyword evidence="2" id="KW-1185">Reference proteome</keyword>
<dbReference type="OrthoDB" id="2246572at2"/>
<name>A0A2V1N0V3_9LACO</name>
<reference evidence="1 2" key="1">
    <citation type="journal article" date="2018" name="Int. J. Syst. Evol. Microbiol.">
        <title>Lactobacillus bambusae sp. nov., isolated from a traditional fermented Ma-bamboo shoots of Taiwan.</title>
        <authorList>
            <person name="Wang L.-T."/>
        </authorList>
    </citation>
    <scope>NUCLEOTIDE SEQUENCE [LARGE SCALE GENOMIC DNA]</scope>
    <source>
        <strain evidence="1 2">BS-W1</strain>
    </source>
</reference>
<organism evidence="1 2">
    <name type="scientific">Levilactobacillus bambusae</name>
    <dbReference type="NCBI Taxonomy" id="2024736"/>
    <lineage>
        <taxon>Bacteria</taxon>
        <taxon>Bacillati</taxon>
        <taxon>Bacillota</taxon>
        <taxon>Bacilli</taxon>
        <taxon>Lactobacillales</taxon>
        <taxon>Lactobacillaceae</taxon>
        <taxon>Levilactobacillus</taxon>
    </lineage>
</organism>
<gene>
    <name evidence="1" type="ORF">DCM90_03445</name>
</gene>
<evidence type="ECO:0000313" key="1">
    <source>
        <dbReference type="EMBL" id="PWG00006.1"/>
    </source>
</evidence>
<dbReference type="Proteomes" id="UP000245080">
    <property type="component" value="Unassembled WGS sequence"/>
</dbReference>
<evidence type="ECO:0000313" key="2">
    <source>
        <dbReference type="Proteomes" id="UP000245080"/>
    </source>
</evidence>
<protein>
    <submittedName>
        <fullName evidence="1">Uncharacterized protein</fullName>
    </submittedName>
</protein>
<accession>A0A2V1N0V3</accession>